<reference evidence="1" key="2">
    <citation type="submission" date="2021-09" db="EMBL/GenBank/DDBJ databases">
        <authorList>
            <person name="Gilroy R."/>
        </authorList>
    </citation>
    <scope>NUCLEOTIDE SEQUENCE</scope>
    <source>
        <strain evidence="1">ChiHjej13B12-9602</strain>
    </source>
</reference>
<sequence length="389" mass="43762">MKVSYINEGIALAWPEAMEDKTPYDIKRVVSDMLAVRTTKDVIDFVLSTPASFFKDIVNVASRTPLFENDLVHYKPVHAFRGNVLDLVERIYPDIEILDMLVVKSGELGTYVENYLLAKPRDDEPVYANVLYPPKRFYEIHFSTIETLILNVQAVLRMAAIANGEQPLNGLEIIPLKGNVPAVAIDTGLSISSDMNRIPAQHPSYKTYFSEKETKALKAELAEMGIRELCHIYHGKGHGSVFLYPEGMSDQEMAANIFTSFMNSLFEKGSELMYVGNTFKIEKTSKGFRVIDCPWPLRDMYRQAADLAASNSVKLCPHCGKPLLSDRSRGNEAMYCSRSCNTKASAQRRETTYALAASGAPLEEAIARIGSRYEQSVRRWYQEAKELLD</sequence>
<dbReference type="RefSeq" id="WP_273188561.1">
    <property type="nucleotide sequence ID" value="NZ_DYUZ01000006.1"/>
</dbReference>
<name>A0A921LSL6_9ACTN</name>
<evidence type="ECO:0000313" key="2">
    <source>
        <dbReference type="Proteomes" id="UP000753256"/>
    </source>
</evidence>
<dbReference type="EMBL" id="DYUZ01000006">
    <property type="protein sequence ID" value="HJG36409.1"/>
    <property type="molecule type" value="Genomic_DNA"/>
</dbReference>
<proteinExistence type="predicted"/>
<dbReference type="AlphaFoldDB" id="A0A921LSL6"/>
<accession>A0A921LSL6</accession>
<comment type="caution">
    <text evidence="1">The sequence shown here is derived from an EMBL/GenBank/DDBJ whole genome shotgun (WGS) entry which is preliminary data.</text>
</comment>
<reference evidence="1" key="1">
    <citation type="journal article" date="2021" name="PeerJ">
        <title>Extensive microbial diversity within the chicken gut microbiome revealed by metagenomics and culture.</title>
        <authorList>
            <person name="Gilroy R."/>
            <person name="Ravi A."/>
            <person name="Getino M."/>
            <person name="Pursley I."/>
            <person name="Horton D.L."/>
            <person name="Alikhan N.F."/>
            <person name="Baker D."/>
            <person name="Gharbi K."/>
            <person name="Hall N."/>
            <person name="Watson M."/>
            <person name="Adriaenssens E.M."/>
            <person name="Foster-Nyarko E."/>
            <person name="Jarju S."/>
            <person name="Secka A."/>
            <person name="Antonio M."/>
            <person name="Oren A."/>
            <person name="Chaudhuri R.R."/>
            <person name="La Ragione R."/>
            <person name="Hildebrand F."/>
            <person name="Pallen M.J."/>
        </authorList>
    </citation>
    <scope>NUCLEOTIDE SEQUENCE</scope>
    <source>
        <strain evidence="1">ChiHjej13B12-9602</strain>
    </source>
</reference>
<protein>
    <submittedName>
        <fullName evidence="1">Uncharacterized protein</fullName>
    </submittedName>
</protein>
<gene>
    <name evidence="1" type="ORF">K8V70_00875</name>
</gene>
<dbReference type="Proteomes" id="UP000753256">
    <property type="component" value="Unassembled WGS sequence"/>
</dbReference>
<evidence type="ECO:0000313" key="1">
    <source>
        <dbReference type="EMBL" id="HJG36409.1"/>
    </source>
</evidence>
<organism evidence="1 2">
    <name type="scientific">Enorma phocaeensis</name>
    <dbReference type="NCBI Taxonomy" id="1871019"/>
    <lineage>
        <taxon>Bacteria</taxon>
        <taxon>Bacillati</taxon>
        <taxon>Actinomycetota</taxon>
        <taxon>Coriobacteriia</taxon>
        <taxon>Coriobacteriales</taxon>
        <taxon>Coriobacteriaceae</taxon>
        <taxon>Enorma</taxon>
    </lineage>
</organism>